<protein>
    <submittedName>
        <fullName evidence="1">Uncharacterized protein</fullName>
    </submittedName>
</protein>
<dbReference type="AlphaFoldDB" id="A0A6A5KBG8"/>
<accession>A0A6A5KBG8</accession>
<reference evidence="1" key="1">
    <citation type="submission" date="2020-01" db="EMBL/GenBank/DDBJ databases">
        <authorList>
            <consortium name="DOE Joint Genome Institute"/>
            <person name="Haridas S."/>
            <person name="Albert R."/>
            <person name="Binder M."/>
            <person name="Bloem J."/>
            <person name="Labutti K."/>
            <person name="Salamov A."/>
            <person name="Andreopoulos B."/>
            <person name="Baker S.E."/>
            <person name="Barry K."/>
            <person name="Bills G."/>
            <person name="Bluhm B.H."/>
            <person name="Cannon C."/>
            <person name="Castanera R."/>
            <person name="Culley D.E."/>
            <person name="Daum C."/>
            <person name="Ezra D."/>
            <person name="Gonzalez J.B."/>
            <person name="Henrissat B."/>
            <person name="Kuo A."/>
            <person name="Liang C."/>
            <person name="Lipzen A."/>
            <person name="Lutzoni F."/>
            <person name="Magnuson J."/>
            <person name="Mondo S."/>
            <person name="Nolan M."/>
            <person name="Ohm R."/>
            <person name="Pangilinan J."/>
            <person name="Park H.-J."/>
            <person name="Ramirez L."/>
            <person name="Alfaro M."/>
            <person name="Sun H."/>
            <person name="Tritt A."/>
            <person name="Yoshinaga Y."/>
            <person name="Zwiers L.-H."/>
            <person name="Turgeon B.G."/>
            <person name="Goodwin S.B."/>
            <person name="Spatafora J.W."/>
            <person name="Crous P.W."/>
            <person name="Grigoriev I.V."/>
        </authorList>
    </citation>
    <scope>NUCLEOTIDE SEQUENCE</scope>
    <source>
        <strain evidence="1">P77</strain>
    </source>
</reference>
<name>A0A6A5KBG8_9PLEO</name>
<organism evidence="1 2">
    <name type="scientific">Decorospora gaudefroyi</name>
    <dbReference type="NCBI Taxonomy" id="184978"/>
    <lineage>
        <taxon>Eukaryota</taxon>
        <taxon>Fungi</taxon>
        <taxon>Dikarya</taxon>
        <taxon>Ascomycota</taxon>
        <taxon>Pezizomycotina</taxon>
        <taxon>Dothideomycetes</taxon>
        <taxon>Pleosporomycetidae</taxon>
        <taxon>Pleosporales</taxon>
        <taxon>Pleosporineae</taxon>
        <taxon>Pleosporaceae</taxon>
        <taxon>Decorospora</taxon>
    </lineage>
</organism>
<dbReference type="Proteomes" id="UP000800040">
    <property type="component" value="Unassembled WGS sequence"/>
</dbReference>
<evidence type="ECO:0000313" key="2">
    <source>
        <dbReference type="Proteomes" id="UP000800040"/>
    </source>
</evidence>
<gene>
    <name evidence="1" type="ORF">BDW02DRAFT_623383</name>
</gene>
<sequence length="157" mass="16498">MAVAISILNNVAQDGAANRTSAKSMSRRPGGWRPGSVDCDWPTMMDLDGCVQPSAAPECTLSHGWGRRPDSACRKMPDGIILTSSNNTAQENTKLGGSTGAVLERRVNWVAEIVPAYECGGAPTHPLYAPSCIRAPALAGSGVPAEVRDVKEKTGCF</sequence>
<evidence type="ECO:0000313" key="1">
    <source>
        <dbReference type="EMBL" id="KAF1833640.1"/>
    </source>
</evidence>
<proteinExistence type="predicted"/>
<keyword evidence="2" id="KW-1185">Reference proteome</keyword>
<dbReference type="EMBL" id="ML975315">
    <property type="protein sequence ID" value="KAF1833640.1"/>
    <property type="molecule type" value="Genomic_DNA"/>
</dbReference>